<comment type="caution">
    <text evidence="11">The sequence shown here is derived from an EMBL/GenBank/DDBJ whole genome shotgun (WGS) entry which is preliminary data.</text>
</comment>
<evidence type="ECO:0000313" key="12">
    <source>
        <dbReference type="Proteomes" id="UP000318288"/>
    </source>
</evidence>
<evidence type="ECO:0000256" key="2">
    <source>
        <dbReference type="ARBA" id="ARBA00022527"/>
    </source>
</evidence>
<keyword evidence="2" id="KW-0723">Serine/threonine-protein kinase</keyword>
<dbReference type="FunFam" id="1.10.510.10:FF:000021">
    <property type="entry name" value="Serine/threonine protein kinase"/>
    <property type="match status" value="1"/>
</dbReference>
<sequence>MPDELDKTEPPLVDPLDEAFAAYLRSCDEGGLETREAFLAKYPQLSGQLKELIDAADMIGQMTIGHGPTQGGVTPAVSETGAETVALHTPGPGESGDDPAVTLPMAHRAKGDPGPTLPFDLGDYLLLDVIGRGGMGVVYLAKQTELDRLVAVKMIRSGILAGEDEVRRFYTEAQAAARLHHPGIVSVHQFGRRAGHHFFSMEFVRGTDLQKKINGETLSVHDAARYVRDVARAIHHAHEKGVLHRDLKPANVLINENDEILVTDFGLAKHTDNDSSITGSGDAVGTPHYMAPEQASGKSDSASPQSDIYSLGAVLFAALTGRPPIVGDTVMQTLVKVVHDPAPPVRTLRRDAPIDLQTIVAKCLEKQPENRYASASHLADELNAFLEGRPIEARPRSVAMKAWHWFEGVPLVGALTGRRVLHSSDQHRRFQAAMLLMFLLTPIVAAGFLTVWHQRKDAIPSFIRIAGGLEGGVYSDLSSVLASRVARNHGTLTEVVSSNGSVDNRRRLLDYEIDLAPMQATVIDGDHLCVVAPLFYELLYVLVRSESNVTSLADLEGRRVAVGPQGSGSRTTAELIFDSLQLDDDAVHREVVDWQTLSSDGNQESEAGIDVAMICIGQGSPLVTRLMAERKWRLIPVTEGIQIALQHPTLRPMSIEASDHPGIELPATGIPTVGTTAFLAARDDSPGELVTAMLDALYEDPAPCYGLISRRHAAEWQGLAFHPAARRFYRESPQAKSPSR</sequence>
<dbReference type="EMBL" id="SJPW01000002">
    <property type="protein sequence ID" value="TWU58777.1"/>
    <property type="molecule type" value="Genomic_DNA"/>
</dbReference>
<dbReference type="Pfam" id="PF16868">
    <property type="entry name" value="NMT1_3"/>
    <property type="match status" value="1"/>
</dbReference>
<dbReference type="EC" id="2.7.11.1" evidence="1"/>
<dbReference type="SUPFAM" id="SSF53850">
    <property type="entry name" value="Periplasmic binding protein-like II"/>
    <property type="match status" value="1"/>
</dbReference>
<dbReference type="GO" id="GO:0005524">
    <property type="term" value="F:ATP binding"/>
    <property type="evidence" value="ECO:0007669"/>
    <property type="project" value="UniProtKB-UniRule"/>
</dbReference>
<dbReference type="AlphaFoldDB" id="A0A5C6FDN2"/>
<keyword evidence="6 7" id="KW-0067">ATP-binding</keyword>
<dbReference type="SUPFAM" id="SSF56112">
    <property type="entry name" value="Protein kinase-like (PK-like)"/>
    <property type="match status" value="1"/>
</dbReference>
<dbReference type="Pfam" id="PF00069">
    <property type="entry name" value="Pkinase"/>
    <property type="match status" value="1"/>
</dbReference>
<dbReference type="RefSeq" id="WP_146455909.1">
    <property type="nucleotide sequence ID" value="NZ_SJPW01000002.1"/>
</dbReference>
<dbReference type="GO" id="GO:0004674">
    <property type="term" value="F:protein serine/threonine kinase activity"/>
    <property type="evidence" value="ECO:0007669"/>
    <property type="project" value="UniProtKB-KW"/>
</dbReference>
<feature type="transmembrane region" description="Helical" evidence="9">
    <location>
        <begin position="433"/>
        <end position="452"/>
    </location>
</feature>
<keyword evidence="9" id="KW-0812">Transmembrane</keyword>
<dbReference type="NCBIfam" id="TIGR02122">
    <property type="entry name" value="TRAP_TAXI"/>
    <property type="match status" value="1"/>
</dbReference>
<dbReference type="PROSITE" id="PS00108">
    <property type="entry name" value="PROTEIN_KINASE_ST"/>
    <property type="match status" value="1"/>
</dbReference>
<dbReference type="PROSITE" id="PS50011">
    <property type="entry name" value="PROTEIN_KINASE_DOM"/>
    <property type="match status" value="1"/>
</dbReference>
<dbReference type="Gene3D" id="1.10.510.10">
    <property type="entry name" value="Transferase(Phosphotransferase) domain 1"/>
    <property type="match status" value="1"/>
</dbReference>
<gene>
    <name evidence="11" type="primary">prkC_10</name>
    <name evidence="11" type="ORF">Poly51_15570</name>
</gene>
<keyword evidence="9" id="KW-1133">Transmembrane helix</keyword>
<dbReference type="OrthoDB" id="6111975at2"/>
<dbReference type="Proteomes" id="UP000318288">
    <property type="component" value="Unassembled WGS sequence"/>
</dbReference>
<organism evidence="11 12">
    <name type="scientific">Rubripirellula tenax</name>
    <dbReference type="NCBI Taxonomy" id="2528015"/>
    <lineage>
        <taxon>Bacteria</taxon>
        <taxon>Pseudomonadati</taxon>
        <taxon>Planctomycetota</taxon>
        <taxon>Planctomycetia</taxon>
        <taxon>Pirellulales</taxon>
        <taxon>Pirellulaceae</taxon>
        <taxon>Rubripirellula</taxon>
    </lineage>
</organism>
<protein>
    <recommendedName>
        <fullName evidence="1">non-specific serine/threonine protein kinase</fullName>
        <ecNumber evidence="1">2.7.11.1</ecNumber>
    </recommendedName>
</protein>
<evidence type="ECO:0000256" key="9">
    <source>
        <dbReference type="SAM" id="Phobius"/>
    </source>
</evidence>
<evidence type="ECO:0000259" key="10">
    <source>
        <dbReference type="PROSITE" id="PS50011"/>
    </source>
</evidence>
<dbReference type="PANTHER" id="PTHR43289:SF6">
    <property type="entry name" value="SERINE_THREONINE-PROTEIN KINASE NEKL-3"/>
    <property type="match status" value="1"/>
</dbReference>
<keyword evidence="4 7" id="KW-0547">Nucleotide-binding</keyword>
<dbReference type="PANTHER" id="PTHR43289">
    <property type="entry name" value="MITOGEN-ACTIVATED PROTEIN KINASE KINASE KINASE 20-RELATED"/>
    <property type="match status" value="1"/>
</dbReference>
<dbReference type="InterPro" id="IPR000719">
    <property type="entry name" value="Prot_kinase_dom"/>
</dbReference>
<keyword evidence="5 11" id="KW-0418">Kinase</keyword>
<name>A0A5C6FDN2_9BACT</name>
<evidence type="ECO:0000256" key="3">
    <source>
        <dbReference type="ARBA" id="ARBA00022679"/>
    </source>
</evidence>
<evidence type="ECO:0000256" key="6">
    <source>
        <dbReference type="ARBA" id="ARBA00022840"/>
    </source>
</evidence>
<evidence type="ECO:0000256" key="5">
    <source>
        <dbReference type="ARBA" id="ARBA00022777"/>
    </source>
</evidence>
<keyword evidence="12" id="KW-1185">Reference proteome</keyword>
<feature type="binding site" evidence="7">
    <location>
        <position position="153"/>
    </location>
    <ligand>
        <name>ATP</name>
        <dbReference type="ChEBI" id="CHEBI:30616"/>
    </ligand>
</feature>
<proteinExistence type="predicted"/>
<evidence type="ECO:0000256" key="4">
    <source>
        <dbReference type="ARBA" id="ARBA00022741"/>
    </source>
</evidence>
<reference evidence="11 12" key="1">
    <citation type="submission" date="2019-02" db="EMBL/GenBank/DDBJ databases">
        <title>Deep-cultivation of Planctomycetes and their phenomic and genomic characterization uncovers novel biology.</title>
        <authorList>
            <person name="Wiegand S."/>
            <person name="Jogler M."/>
            <person name="Boedeker C."/>
            <person name="Pinto D."/>
            <person name="Vollmers J."/>
            <person name="Rivas-Marin E."/>
            <person name="Kohn T."/>
            <person name="Peeters S.H."/>
            <person name="Heuer A."/>
            <person name="Rast P."/>
            <person name="Oberbeckmann S."/>
            <person name="Bunk B."/>
            <person name="Jeske O."/>
            <person name="Meyerdierks A."/>
            <person name="Storesund J.E."/>
            <person name="Kallscheuer N."/>
            <person name="Luecker S."/>
            <person name="Lage O.M."/>
            <person name="Pohl T."/>
            <person name="Merkel B.J."/>
            <person name="Hornburger P."/>
            <person name="Mueller R.-W."/>
            <person name="Bruemmer F."/>
            <person name="Labrenz M."/>
            <person name="Spormann A.M."/>
            <person name="Op Den Camp H."/>
            <person name="Overmann J."/>
            <person name="Amann R."/>
            <person name="Jetten M.S.M."/>
            <person name="Mascher T."/>
            <person name="Medema M.H."/>
            <person name="Devos D.P."/>
            <person name="Kaster A.-K."/>
            <person name="Ovreas L."/>
            <person name="Rohde M."/>
            <person name="Galperin M.Y."/>
            <person name="Jogler C."/>
        </authorList>
    </citation>
    <scope>NUCLEOTIDE SEQUENCE [LARGE SCALE GENOMIC DNA]</scope>
    <source>
        <strain evidence="11 12">Poly51</strain>
    </source>
</reference>
<dbReference type="SMART" id="SM00220">
    <property type="entry name" value="S_TKc"/>
    <property type="match status" value="1"/>
</dbReference>
<feature type="region of interest" description="Disordered" evidence="8">
    <location>
        <begin position="273"/>
        <end position="303"/>
    </location>
</feature>
<feature type="domain" description="Protein kinase" evidence="10">
    <location>
        <begin position="124"/>
        <end position="386"/>
    </location>
</feature>
<dbReference type="CDD" id="cd14014">
    <property type="entry name" value="STKc_PknB_like"/>
    <property type="match status" value="1"/>
</dbReference>
<keyword evidence="9" id="KW-0472">Membrane</keyword>
<dbReference type="InterPro" id="IPR017441">
    <property type="entry name" value="Protein_kinase_ATP_BS"/>
</dbReference>
<dbReference type="InterPro" id="IPR011009">
    <property type="entry name" value="Kinase-like_dom_sf"/>
</dbReference>
<evidence type="ECO:0000313" key="11">
    <source>
        <dbReference type="EMBL" id="TWU58777.1"/>
    </source>
</evidence>
<accession>A0A5C6FDN2</accession>
<dbReference type="Gene3D" id="3.40.190.10">
    <property type="entry name" value="Periplasmic binding protein-like II"/>
    <property type="match status" value="2"/>
</dbReference>
<dbReference type="PROSITE" id="PS00107">
    <property type="entry name" value="PROTEIN_KINASE_ATP"/>
    <property type="match status" value="1"/>
</dbReference>
<dbReference type="InterPro" id="IPR011852">
    <property type="entry name" value="TRAP_TAXI"/>
</dbReference>
<keyword evidence="3 11" id="KW-0808">Transferase</keyword>
<evidence type="ECO:0000256" key="8">
    <source>
        <dbReference type="SAM" id="MobiDB-lite"/>
    </source>
</evidence>
<evidence type="ECO:0000256" key="1">
    <source>
        <dbReference type="ARBA" id="ARBA00012513"/>
    </source>
</evidence>
<dbReference type="Gene3D" id="3.30.200.20">
    <property type="entry name" value="Phosphorylase Kinase, domain 1"/>
    <property type="match status" value="1"/>
</dbReference>
<evidence type="ECO:0000256" key="7">
    <source>
        <dbReference type="PROSITE-ProRule" id="PRU10141"/>
    </source>
</evidence>
<dbReference type="InterPro" id="IPR008271">
    <property type="entry name" value="Ser/Thr_kinase_AS"/>
</dbReference>